<dbReference type="Gene3D" id="3.40.50.300">
    <property type="entry name" value="P-loop containing nucleotide triphosphate hydrolases"/>
    <property type="match status" value="1"/>
</dbReference>
<dbReference type="GO" id="GO:0046872">
    <property type="term" value="F:metal ion binding"/>
    <property type="evidence" value="ECO:0007669"/>
    <property type="project" value="UniProtKB-KW"/>
</dbReference>
<dbReference type="PROSITE" id="PS51710">
    <property type="entry name" value="G_OBG"/>
    <property type="match status" value="1"/>
</dbReference>
<dbReference type="InterPro" id="IPR004396">
    <property type="entry name" value="ATPase_YchF/OLA1"/>
</dbReference>
<comment type="cofactor">
    <cofactor evidence="1">
        <name>Mg(2+)</name>
        <dbReference type="ChEBI" id="CHEBI:18420"/>
    </cofactor>
</comment>
<dbReference type="PANTHER" id="PTHR23305">
    <property type="entry name" value="OBG GTPASE FAMILY"/>
    <property type="match status" value="1"/>
</dbReference>
<feature type="domain" description="TGS" evidence="7">
    <location>
        <begin position="273"/>
        <end position="356"/>
    </location>
</feature>
<dbReference type="eggNOG" id="COG0012">
    <property type="taxonomic scope" value="Bacteria"/>
</dbReference>
<evidence type="ECO:0000313" key="8">
    <source>
        <dbReference type="EMBL" id="KJE77824.1"/>
    </source>
</evidence>
<gene>
    <name evidence="8" type="primary">ychF</name>
    <name evidence="8" type="ORF">FEAC_05730</name>
</gene>
<dbReference type="GO" id="GO:0016887">
    <property type="term" value="F:ATP hydrolysis activity"/>
    <property type="evidence" value="ECO:0007669"/>
    <property type="project" value="InterPro"/>
</dbReference>
<evidence type="ECO:0000259" key="7">
    <source>
        <dbReference type="PROSITE" id="PS51880"/>
    </source>
</evidence>
<dbReference type="CDD" id="cd04867">
    <property type="entry name" value="TGS_YchF_OLA1"/>
    <property type="match status" value="1"/>
</dbReference>
<feature type="domain" description="OBG-type G" evidence="6">
    <location>
        <begin position="2"/>
        <end position="251"/>
    </location>
</feature>
<dbReference type="InterPro" id="IPR013029">
    <property type="entry name" value="YchF_C"/>
</dbReference>
<keyword evidence="2" id="KW-0479">Metal-binding</keyword>
<evidence type="ECO:0000256" key="3">
    <source>
        <dbReference type="ARBA" id="ARBA00022741"/>
    </source>
</evidence>
<dbReference type="AlphaFoldDB" id="A0A0D8FXZ4"/>
<dbReference type="EMBL" id="JXUW01000003">
    <property type="protein sequence ID" value="KJE77824.1"/>
    <property type="molecule type" value="Genomic_DNA"/>
</dbReference>
<dbReference type="SUPFAM" id="SSF52540">
    <property type="entry name" value="P-loop containing nucleoside triphosphate hydrolases"/>
    <property type="match status" value="1"/>
</dbReference>
<dbReference type="InterPro" id="IPR023192">
    <property type="entry name" value="TGS-like_dom_sf"/>
</dbReference>
<dbReference type="GeneID" id="78371883"/>
<name>A0A0D8FXZ4_9ACTN</name>
<keyword evidence="4" id="KW-0067">ATP-binding</keyword>
<dbReference type="RefSeq" id="WP_035389479.1">
    <property type="nucleotide sequence ID" value="NZ_JQKF01000013.1"/>
</dbReference>
<evidence type="ECO:0000256" key="1">
    <source>
        <dbReference type="ARBA" id="ARBA00001946"/>
    </source>
</evidence>
<dbReference type="Pfam" id="PF01926">
    <property type="entry name" value="MMR_HSR1"/>
    <property type="match status" value="1"/>
</dbReference>
<evidence type="ECO:0000256" key="5">
    <source>
        <dbReference type="ARBA" id="ARBA00022842"/>
    </source>
</evidence>
<evidence type="ECO:0000313" key="9">
    <source>
        <dbReference type="Proteomes" id="UP000032336"/>
    </source>
</evidence>
<dbReference type="InterPro" id="IPR012676">
    <property type="entry name" value="TGS-like"/>
</dbReference>
<evidence type="ECO:0000256" key="4">
    <source>
        <dbReference type="ARBA" id="ARBA00022840"/>
    </source>
</evidence>
<dbReference type="Gene3D" id="3.10.20.30">
    <property type="match status" value="1"/>
</dbReference>
<dbReference type="SUPFAM" id="SSF81271">
    <property type="entry name" value="TGS-like"/>
    <property type="match status" value="1"/>
</dbReference>
<evidence type="ECO:0000256" key="2">
    <source>
        <dbReference type="ARBA" id="ARBA00022723"/>
    </source>
</evidence>
<evidence type="ECO:0000259" key="6">
    <source>
        <dbReference type="PROSITE" id="PS51710"/>
    </source>
</evidence>
<dbReference type="STRING" id="1121877.FEAC_05730"/>
<keyword evidence="9" id="KW-1185">Reference proteome</keyword>
<dbReference type="PANTHER" id="PTHR23305:SF18">
    <property type="entry name" value="OBG-TYPE G DOMAIN-CONTAINING PROTEIN"/>
    <property type="match status" value="1"/>
</dbReference>
<dbReference type="InterPro" id="IPR006073">
    <property type="entry name" value="GTP-bd"/>
</dbReference>
<dbReference type="OrthoDB" id="9810373at2"/>
<dbReference type="GO" id="GO:0005737">
    <property type="term" value="C:cytoplasm"/>
    <property type="evidence" value="ECO:0007669"/>
    <property type="project" value="TreeGrafter"/>
</dbReference>
<dbReference type="FunFam" id="3.10.20.30:FF:000001">
    <property type="entry name" value="Ribosome-binding ATPase YchF"/>
    <property type="match status" value="1"/>
</dbReference>
<dbReference type="Gene3D" id="1.10.150.300">
    <property type="entry name" value="TGS-like domain"/>
    <property type="match status" value="1"/>
</dbReference>
<dbReference type="PROSITE" id="PS51880">
    <property type="entry name" value="TGS"/>
    <property type="match status" value="1"/>
</dbReference>
<dbReference type="InterPro" id="IPR012675">
    <property type="entry name" value="Beta-grasp_dom_sf"/>
</dbReference>
<keyword evidence="5" id="KW-0460">Magnesium</keyword>
<dbReference type="NCBIfam" id="TIGR00092">
    <property type="entry name" value="redox-regulated ATPase YchF"/>
    <property type="match status" value="1"/>
</dbReference>
<reference evidence="8 9" key="1">
    <citation type="submission" date="2015-01" db="EMBL/GenBank/DDBJ databases">
        <title>Draft genome of the acidophilic iron oxidizer Ferrimicrobium acidiphilum strain T23.</title>
        <authorList>
            <person name="Poehlein A."/>
            <person name="Eisen S."/>
            <person name="Schloemann M."/>
            <person name="Johnson B.D."/>
            <person name="Daniel R."/>
            <person name="Muehling M."/>
        </authorList>
    </citation>
    <scope>NUCLEOTIDE SEQUENCE [LARGE SCALE GENOMIC DNA]</scope>
    <source>
        <strain evidence="8 9">T23</strain>
    </source>
</reference>
<comment type="caution">
    <text evidence="8">The sequence shown here is derived from an EMBL/GenBank/DDBJ whole genome shotgun (WGS) entry which is preliminary data.</text>
</comment>
<dbReference type="Pfam" id="PF06071">
    <property type="entry name" value="YchF-GTPase_C"/>
    <property type="match status" value="1"/>
</dbReference>
<organism evidence="8 9">
    <name type="scientific">Ferrimicrobium acidiphilum DSM 19497</name>
    <dbReference type="NCBI Taxonomy" id="1121877"/>
    <lineage>
        <taxon>Bacteria</taxon>
        <taxon>Bacillati</taxon>
        <taxon>Actinomycetota</taxon>
        <taxon>Acidimicrobiia</taxon>
        <taxon>Acidimicrobiales</taxon>
        <taxon>Acidimicrobiaceae</taxon>
        <taxon>Ferrimicrobium</taxon>
    </lineage>
</organism>
<dbReference type="InterPro" id="IPR027417">
    <property type="entry name" value="P-loop_NTPase"/>
</dbReference>
<proteinExistence type="predicted"/>
<protein>
    <submittedName>
        <fullName evidence="8">Ribosome-binding ATPase YchF</fullName>
    </submittedName>
</protein>
<dbReference type="InterPro" id="IPR004095">
    <property type="entry name" value="TGS"/>
</dbReference>
<dbReference type="PATRIC" id="fig|1121877.4.peg.615"/>
<sequence>MERLGLVGLANAGKSTLYNALTGSETLVAPHPFSTTESVVGEAVVPDERLRKLAVLHESKKLVYAHIQVADIAGLVSGSSTGAGLGNRFLGQIREVDGIVYVLRAFTDDQVPGESDPLSSLETLELELTLADLGSIEGTLDRRKRAARADKSLGGEIEALEAARAVLEDGTPIYRANLGADVLATLHNSFLLTNKRVLAVINTDEDNPQGDPTLEAKVSAQLGGDPVVLSASLKLESELVRLNQEEREEMFEALGIERPALERIAEAAFRALDRRTFFTTGDKESHAWTFRSGSNAVVCAGVIHSDLARGFIRAEVIFWEDLLEIGSWSKAKAAGKLRLEGKDYLVADGDVLEIRFNV</sequence>
<dbReference type="GO" id="GO:0005525">
    <property type="term" value="F:GTP binding"/>
    <property type="evidence" value="ECO:0007669"/>
    <property type="project" value="InterPro"/>
</dbReference>
<dbReference type="GO" id="GO:0005524">
    <property type="term" value="F:ATP binding"/>
    <property type="evidence" value="ECO:0007669"/>
    <property type="project" value="UniProtKB-KW"/>
</dbReference>
<keyword evidence="3" id="KW-0547">Nucleotide-binding</keyword>
<dbReference type="PRINTS" id="PR00326">
    <property type="entry name" value="GTP1OBG"/>
</dbReference>
<accession>A0A0D8FXZ4</accession>
<dbReference type="Proteomes" id="UP000032336">
    <property type="component" value="Unassembled WGS sequence"/>
</dbReference>
<dbReference type="PIRSF" id="PIRSF006641">
    <property type="entry name" value="CHP00092"/>
    <property type="match status" value="1"/>
</dbReference>
<dbReference type="InterPro" id="IPR031167">
    <property type="entry name" value="G_OBG"/>
</dbReference>